<dbReference type="EMBL" id="PGGN01000005">
    <property type="protein sequence ID" value="PSH55312.1"/>
    <property type="molecule type" value="Genomic_DNA"/>
</dbReference>
<gene>
    <name evidence="2" type="ORF">CU100_21800</name>
</gene>
<dbReference type="Gene3D" id="2.30.40.10">
    <property type="entry name" value="Urease, subunit C, domain 1"/>
    <property type="match status" value="2"/>
</dbReference>
<dbReference type="PANTHER" id="PTHR11647:SF1">
    <property type="entry name" value="COLLAPSIN RESPONSE MEDIATOR PROTEIN"/>
    <property type="match status" value="1"/>
</dbReference>
<keyword evidence="3" id="KW-1185">Reference proteome</keyword>
<dbReference type="InterPro" id="IPR011059">
    <property type="entry name" value="Metal-dep_hydrolase_composite"/>
</dbReference>
<name>A0A2P7AM77_9HYPH</name>
<protein>
    <submittedName>
        <fullName evidence="2">Formylmethanofuran dehydrogenase subunit A</fullName>
    </submittedName>
</protein>
<dbReference type="InterPro" id="IPR013108">
    <property type="entry name" value="Amidohydro_3"/>
</dbReference>
<dbReference type="InterPro" id="IPR032466">
    <property type="entry name" value="Metal_Hydrolase"/>
</dbReference>
<dbReference type="InterPro" id="IPR050378">
    <property type="entry name" value="Metallo-dep_Hydrolases_sf"/>
</dbReference>
<feature type="domain" description="Amidohydrolase 3" evidence="1">
    <location>
        <begin position="42"/>
        <end position="487"/>
    </location>
</feature>
<dbReference type="AlphaFoldDB" id="A0A2P7AM77"/>
<dbReference type="PANTHER" id="PTHR11647">
    <property type="entry name" value="HYDRANTOINASE/DIHYDROPYRIMIDINASE FAMILY MEMBER"/>
    <property type="match status" value="1"/>
</dbReference>
<dbReference type="PIRSF" id="PIRSF006453">
    <property type="entry name" value="FwdA"/>
    <property type="match status" value="1"/>
</dbReference>
<accession>A0A2P7AM77</accession>
<evidence type="ECO:0000313" key="2">
    <source>
        <dbReference type="EMBL" id="PSH55312.1"/>
    </source>
</evidence>
<dbReference type="GO" id="GO:0016810">
    <property type="term" value="F:hydrolase activity, acting on carbon-nitrogen (but not peptide) bonds"/>
    <property type="evidence" value="ECO:0007669"/>
    <property type="project" value="InterPro"/>
</dbReference>
<dbReference type="RefSeq" id="WP_106718742.1">
    <property type="nucleotide sequence ID" value="NZ_JACHXT010000005.1"/>
</dbReference>
<dbReference type="SUPFAM" id="SSF51556">
    <property type="entry name" value="Metallo-dependent hydrolases"/>
    <property type="match status" value="1"/>
</dbReference>
<dbReference type="InterPro" id="IPR012027">
    <property type="entry name" value="Formylmethanofuran_DH_asu"/>
</dbReference>
<sequence length="544" mass="58929">MLIRLTGGEVVDPVNGATSKRDVWIRDGVLADAAKGEKPDEIHDVSGCIVMAGAIDIHSHIGGGNVNTARLLLPEHHRAHQPRPANTPLSNAGWSTFQTGTLYAQMGFTTVVEPAMPPYTALHTHLELADIPIIDKATLAILGNDDFTLSLLRNNKSTAMLDDYIAWVVGSTRALGVKVINAGAAAAFKENVRSFSLDDVVPEYGLSSRKIVKSLQASVNRLGIPHPLHVHANNLGIAGSADTAAATIAASEGVPMHLAHLQFYGYGTGGKRKFSSEAARLAEAVNGNPDVTIDIGQVMFGQTVTISSDVMRQFSAIGNANPKKTVIMDGDGNGGGGIVPYRYKQDYYGSLQWAVGLELFLLIDDPWRVFFTTDHPNGAPFTAYPELFELLMSSDARDAKSTELNATALGMTTLASVRREYTLEEIAIMTRAAPAKLLGLKDRGHLGTGAIADVAVYRKGKDIAKMFREAALVFKNGDLVVKNGKVTHYRFGKTLRLNPPPDKAMVKRMQAFHEERYGLSLDWFTFPDSAIHREDPFAEVPWNS</sequence>
<organism evidence="2 3">
    <name type="scientific">Phyllobacterium endophyticum</name>
    <dbReference type="NCBI Taxonomy" id="1149773"/>
    <lineage>
        <taxon>Bacteria</taxon>
        <taxon>Pseudomonadati</taxon>
        <taxon>Pseudomonadota</taxon>
        <taxon>Alphaproteobacteria</taxon>
        <taxon>Hyphomicrobiales</taxon>
        <taxon>Phyllobacteriaceae</taxon>
        <taxon>Phyllobacterium</taxon>
    </lineage>
</organism>
<dbReference type="Pfam" id="PF07969">
    <property type="entry name" value="Amidohydro_3"/>
    <property type="match status" value="1"/>
</dbReference>
<proteinExistence type="predicted"/>
<dbReference type="SUPFAM" id="SSF51338">
    <property type="entry name" value="Composite domain of metallo-dependent hydrolases"/>
    <property type="match status" value="2"/>
</dbReference>
<dbReference type="Gene3D" id="3.20.20.140">
    <property type="entry name" value="Metal-dependent hydrolases"/>
    <property type="match status" value="1"/>
</dbReference>
<reference evidence="3" key="1">
    <citation type="submission" date="2017-11" db="EMBL/GenBank/DDBJ databases">
        <authorList>
            <person name="Kuznetsova I."/>
            <person name="Sazanova A."/>
            <person name="Chirak E."/>
            <person name="Safronova V."/>
            <person name="Willems A."/>
        </authorList>
    </citation>
    <scope>NUCLEOTIDE SEQUENCE [LARGE SCALE GENOMIC DNA]</scope>
    <source>
        <strain evidence="3">PEPV15</strain>
    </source>
</reference>
<dbReference type="NCBIfam" id="TIGR03121">
    <property type="entry name" value="one_C_dehyd_A"/>
    <property type="match status" value="1"/>
</dbReference>
<dbReference type="OrthoDB" id="9807210at2"/>
<evidence type="ECO:0000259" key="1">
    <source>
        <dbReference type="Pfam" id="PF07969"/>
    </source>
</evidence>
<dbReference type="Proteomes" id="UP000241158">
    <property type="component" value="Unassembled WGS sequence"/>
</dbReference>
<evidence type="ECO:0000313" key="3">
    <source>
        <dbReference type="Proteomes" id="UP000241158"/>
    </source>
</evidence>
<comment type="caution">
    <text evidence="2">The sequence shown here is derived from an EMBL/GenBank/DDBJ whole genome shotgun (WGS) entry which is preliminary data.</text>
</comment>